<protein>
    <recommendedName>
        <fullName evidence="2">histidine kinase</fullName>
        <ecNumber evidence="2">2.7.13.3</ecNumber>
    </recommendedName>
</protein>
<evidence type="ECO:0000256" key="5">
    <source>
        <dbReference type="ARBA" id="ARBA00023012"/>
    </source>
</evidence>
<keyword evidence="4" id="KW-0418">Kinase</keyword>
<evidence type="ECO:0000256" key="1">
    <source>
        <dbReference type="ARBA" id="ARBA00000085"/>
    </source>
</evidence>
<comment type="catalytic activity">
    <reaction evidence="1">
        <text>ATP + protein L-histidine = ADP + protein N-phospho-L-histidine.</text>
        <dbReference type="EC" id="2.7.13.3"/>
    </reaction>
</comment>
<evidence type="ECO:0000256" key="3">
    <source>
        <dbReference type="ARBA" id="ARBA00022679"/>
    </source>
</evidence>
<evidence type="ECO:0000256" key="2">
    <source>
        <dbReference type="ARBA" id="ARBA00012438"/>
    </source>
</evidence>
<dbReference type="PANTHER" id="PTHR24421:SF10">
    <property type="entry name" value="NITRATE_NITRITE SENSOR PROTEIN NARQ"/>
    <property type="match status" value="1"/>
</dbReference>
<keyword evidence="3" id="KW-0808">Transferase</keyword>
<dbReference type="AlphaFoldDB" id="A0A317DFK6"/>
<evidence type="ECO:0000313" key="8">
    <source>
        <dbReference type="Proteomes" id="UP000246050"/>
    </source>
</evidence>
<dbReference type="PANTHER" id="PTHR24421">
    <property type="entry name" value="NITRATE/NITRITE SENSOR PROTEIN NARX-RELATED"/>
    <property type="match status" value="1"/>
</dbReference>
<dbReference type="GO" id="GO:0000160">
    <property type="term" value="P:phosphorelay signal transduction system"/>
    <property type="evidence" value="ECO:0007669"/>
    <property type="project" value="UniProtKB-KW"/>
</dbReference>
<dbReference type="Gene3D" id="3.30.565.10">
    <property type="entry name" value="Histidine kinase-like ATPase, C-terminal domain"/>
    <property type="match status" value="1"/>
</dbReference>
<evidence type="ECO:0000256" key="4">
    <source>
        <dbReference type="ARBA" id="ARBA00022777"/>
    </source>
</evidence>
<evidence type="ECO:0000313" key="7">
    <source>
        <dbReference type="EMBL" id="PWR13132.1"/>
    </source>
</evidence>
<dbReference type="SUPFAM" id="SSF55874">
    <property type="entry name" value="ATPase domain of HSP90 chaperone/DNA topoisomerase II/histidine kinase"/>
    <property type="match status" value="1"/>
</dbReference>
<dbReference type="GO" id="GO:0004673">
    <property type="term" value="F:protein histidine kinase activity"/>
    <property type="evidence" value="ECO:0007669"/>
    <property type="project" value="UniProtKB-EC"/>
</dbReference>
<dbReference type="Pfam" id="PF02518">
    <property type="entry name" value="HATPase_c"/>
    <property type="match status" value="1"/>
</dbReference>
<dbReference type="EMBL" id="QGKS01000272">
    <property type="protein sequence ID" value="PWR13132.1"/>
    <property type="molecule type" value="Genomic_DNA"/>
</dbReference>
<dbReference type="InterPro" id="IPR036890">
    <property type="entry name" value="HATPase_C_sf"/>
</dbReference>
<comment type="caution">
    <text evidence="7">The sequence shown here is derived from an EMBL/GenBank/DDBJ whole genome shotgun (WGS) entry which is preliminary data.</text>
</comment>
<feature type="domain" description="Histidine kinase/HSP90-like ATPase" evidence="6">
    <location>
        <begin position="15"/>
        <end position="102"/>
    </location>
</feature>
<sequence length="104" mass="11108">MQTEGKERDLPASVELNAYRVVQEGLTNALKHAGRADVRVVLRYRADGIEVEVSDDGAGTGQGPGGRRGLIGLGERVAVFGGRFEAGRDPRGGWKVRASFPTES</sequence>
<evidence type="ECO:0000259" key="6">
    <source>
        <dbReference type="Pfam" id="PF02518"/>
    </source>
</evidence>
<organism evidence="7 8">
    <name type="scientific">Micromonospora sicca</name>
    <dbReference type="NCBI Taxonomy" id="2202420"/>
    <lineage>
        <taxon>Bacteria</taxon>
        <taxon>Bacillati</taxon>
        <taxon>Actinomycetota</taxon>
        <taxon>Actinomycetes</taxon>
        <taxon>Micromonosporales</taxon>
        <taxon>Micromonosporaceae</taxon>
        <taxon>Micromonospora</taxon>
    </lineage>
</organism>
<dbReference type="EC" id="2.7.13.3" evidence="2"/>
<dbReference type="CDD" id="cd16917">
    <property type="entry name" value="HATPase_UhpB-NarQ-NarX-like"/>
    <property type="match status" value="1"/>
</dbReference>
<reference evidence="7 8" key="1">
    <citation type="submission" date="2018-05" db="EMBL/GenBank/DDBJ databases">
        <title>Micromonosporas from Atacama Desert.</title>
        <authorList>
            <person name="Carro L."/>
            <person name="Golinska P."/>
            <person name="Klenk H.-P."/>
            <person name="Goodfellow M."/>
        </authorList>
    </citation>
    <scope>NUCLEOTIDE SEQUENCE [LARGE SCALE GENOMIC DNA]</scope>
    <source>
        <strain evidence="7 8">4G51</strain>
    </source>
</reference>
<name>A0A317DFK6_9ACTN</name>
<dbReference type="InterPro" id="IPR050482">
    <property type="entry name" value="Sensor_HK_TwoCompSys"/>
</dbReference>
<dbReference type="Proteomes" id="UP000246050">
    <property type="component" value="Unassembled WGS sequence"/>
</dbReference>
<accession>A0A317DFK6</accession>
<dbReference type="InterPro" id="IPR003594">
    <property type="entry name" value="HATPase_dom"/>
</dbReference>
<proteinExistence type="predicted"/>
<keyword evidence="5" id="KW-0902">Two-component regulatory system</keyword>
<gene>
    <name evidence="7" type="ORF">DKT69_22005</name>
</gene>